<evidence type="ECO:0000256" key="2">
    <source>
        <dbReference type="ARBA" id="ARBA00022598"/>
    </source>
</evidence>
<evidence type="ECO:0000256" key="1">
    <source>
        <dbReference type="ARBA" id="ARBA00006432"/>
    </source>
</evidence>
<dbReference type="PANTHER" id="PTHR43107">
    <property type="entry name" value="LONG-CHAIN FATTY ACID TRANSPORT PROTEIN"/>
    <property type="match status" value="1"/>
</dbReference>
<sequence>MTDSKTLADLVGHHARARPHAIALTFEAGPALPEQQRSFLQLHERGLALALALQGLGVRRGDAVALVMANHPEFVEAMVAAARIGAVLVPIDARAQGDRLAALIDRTHCVGVIAADYAAAAVAQIRPRCTSLRWTLCVASGELAEGAPGACEAPDYAQLVARHMQTDVPAGHFAPVDPDGPMQILFTSGTTGEPKGIVITHRRFLDTAALAASAFGYAGDDRLYSGLSLTHANAQLVTLGAALMLGIPCVISRRFTKSRLWEIVRRHQCTAFTLLGGMTTAVYCEPLSPGDRDHAVRFVVAAGMPQAIWRDFEQRFGVRVLEFYGTAEGGLTVNPFGKGPVGSIGRPHPAFSIRVVAEDGSDAPAGTPGELAFRPVSGAPYDIAYFQDPEASQRKGQGGWLWTGDIVRSDADGWLYFEHRRGHGIRRNGEFIDPALIEKAIADTGLVRDAFVFGTAAASGAPGERDVVAAIVPHRVDLDPSALHARLRETLSKNAVPGTLMVVDAIPKTASEKPLARVLEEWLRDGAAAKVFLAPSA</sequence>
<dbReference type="InterPro" id="IPR042099">
    <property type="entry name" value="ANL_N_sf"/>
</dbReference>
<comment type="caution">
    <text evidence="7">The sequence shown here is derived from an EMBL/GenBank/DDBJ whole genome shotgun (WGS) entry which is preliminary data.</text>
</comment>
<organism evidence="7 8">
    <name type="scientific">Acidovorax cavernicola</name>
    <dbReference type="NCBI Taxonomy" id="1675792"/>
    <lineage>
        <taxon>Bacteria</taxon>
        <taxon>Pseudomonadati</taxon>
        <taxon>Pseudomonadota</taxon>
        <taxon>Betaproteobacteria</taxon>
        <taxon>Burkholderiales</taxon>
        <taxon>Comamonadaceae</taxon>
        <taxon>Acidovorax</taxon>
    </lineage>
</organism>
<dbReference type="OrthoDB" id="9766486at2"/>
<dbReference type="GO" id="GO:0005524">
    <property type="term" value="F:ATP binding"/>
    <property type="evidence" value="ECO:0007669"/>
    <property type="project" value="UniProtKB-KW"/>
</dbReference>
<evidence type="ECO:0000256" key="3">
    <source>
        <dbReference type="ARBA" id="ARBA00022741"/>
    </source>
</evidence>
<keyword evidence="2 7" id="KW-0436">Ligase</keyword>
<dbReference type="GO" id="GO:0004467">
    <property type="term" value="F:long-chain fatty acid-CoA ligase activity"/>
    <property type="evidence" value="ECO:0007669"/>
    <property type="project" value="TreeGrafter"/>
</dbReference>
<evidence type="ECO:0000259" key="5">
    <source>
        <dbReference type="Pfam" id="PF00501"/>
    </source>
</evidence>
<evidence type="ECO:0000313" key="8">
    <source>
        <dbReference type="Proteomes" id="UP000265619"/>
    </source>
</evidence>
<reference evidence="7 8" key="1">
    <citation type="submission" date="2018-09" db="EMBL/GenBank/DDBJ databases">
        <title>Acidovorax cavernicola nov. sp. isolated from Gruta de las Maravillas (Aracena, Spain).</title>
        <authorList>
            <person name="Jurado V."/>
            <person name="Gutierrez-Patricio S."/>
            <person name="Gonzalez-Pimentel J.L."/>
            <person name="Miller A.Z."/>
            <person name="Laiz L."/>
            <person name="Saiz-Jimenez C."/>
        </authorList>
    </citation>
    <scope>NUCLEOTIDE SEQUENCE [LARGE SCALE GENOMIC DNA]</scope>
    <source>
        <strain evidence="7 8">1011MAR4D40.2</strain>
    </source>
</reference>
<dbReference type="PANTHER" id="PTHR43107:SF15">
    <property type="entry name" value="FATTY ACID TRANSPORT PROTEIN 3, ISOFORM A"/>
    <property type="match status" value="1"/>
</dbReference>
<dbReference type="EMBL" id="QXMN01000008">
    <property type="protein sequence ID" value="RIX82059.1"/>
    <property type="molecule type" value="Genomic_DNA"/>
</dbReference>
<dbReference type="InterPro" id="IPR020845">
    <property type="entry name" value="AMP-binding_CS"/>
</dbReference>
<dbReference type="SUPFAM" id="SSF56801">
    <property type="entry name" value="Acetyl-CoA synthetase-like"/>
    <property type="match status" value="1"/>
</dbReference>
<feature type="domain" description="AMP-binding enzyme C-terminal" evidence="6">
    <location>
        <begin position="437"/>
        <end position="513"/>
    </location>
</feature>
<name>A0A9X8GW47_9BURK</name>
<evidence type="ECO:0000256" key="4">
    <source>
        <dbReference type="ARBA" id="ARBA00022840"/>
    </source>
</evidence>
<dbReference type="Gene3D" id="3.30.300.30">
    <property type="match status" value="1"/>
</dbReference>
<dbReference type="GO" id="GO:0005324">
    <property type="term" value="F:long-chain fatty acid transmembrane transporter activity"/>
    <property type="evidence" value="ECO:0007669"/>
    <property type="project" value="TreeGrafter"/>
</dbReference>
<proteinExistence type="inferred from homology"/>
<dbReference type="InterPro" id="IPR045851">
    <property type="entry name" value="AMP-bd_C_sf"/>
</dbReference>
<dbReference type="Pfam" id="PF00501">
    <property type="entry name" value="AMP-binding"/>
    <property type="match status" value="1"/>
</dbReference>
<evidence type="ECO:0000313" key="7">
    <source>
        <dbReference type="EMBL" id="RIX82059.1"/>
    </source>
</evidence>
<dbReference type="Pfam" id="PF13193">
    <property type="entry name" value="AMP-binding_C"/>
    <property type="match status" value="1"/>
</dbReference>
<dbReference type="GO" id="GO:0044539">
    <property type="term" value="P:long-chain fatty acid import into cell"/>
    <property type="evidence" value="ECO:0007669"/>
    <property type="project" value="TreeGrafter"/>
</dbReference>
<dbReference type="PROSITE" id="PS00455">
    <property type="entry name" value="AMP_BINDING"/>
    <property type="match status" value="1"/>
</dbReference>
<evidence type="ECO:0000259" key="6">
    <source>
        <dbReference type="Pfam" id="PF13193"/>
    </source>
</evidence>
<protein>
    <submittedName>
        <fullName evidence="7">ATP-dependent acyl-CoA ligase</fullName>
    </submittedName>
</protein>
<feature type="domain" description="AMP-dependent synthetase/ligase" evidence="5">
    <location>
        <begin position="13"/>
        <end position="374"/>
    </location>
</feature>
<comment type="similarity">
    <text evidence="1">Belongs to the ATP-dependent AMP-binding enzyme family.</text>
</comment>
<gene>
    <name evidence="7" type="ORF">D3H34_09860</name>
</gene>
<keyword evidence="3" id="KW-0547">Nucleotide-binding</keyword>
<dbReference type="GO" id="GO:0005886">
    <property type="term" value="C:plasma membrane"/>
    <property type="evidence" value="ECO:0007669"/>
    <property type="project" value="TreeGrafter"/>
</dbReference>
<accession>A0A9X8GW47</accession>
<dbReference type="AlphaFoldDB" id="A0A9X8GW47"/>
<dbReference type="InterPro" id="IPR000873">
    <property type="entry name" value="AMP-dep_synth/lig_dom"/>
</dbReference>
<dbReference type="Gene3D" id="3.40.50.12780">
    <property type="entry name" value="N-terminal domain of ligase-like"/>
    <property type="match status" value="1"/>
</dbReference>
<keyword evidence="4" id="KW-0067">ATP-binding</keyword>
<keyword evidence="8" id="KW-1185">Reference proteome</keyword>
<dbReference type="Proteomes" id="UP000265619">
    <property type="component" value="Unassembled WGS sequence"/>
</dbReference>
<dbReference type="InterPro" id="IPR025110">
    <property type="entry name" value="AMP-bd_C"/>
</dbReference>
<dbReference type="RefSeq" id="WP_119553268.1">
    <property type="nucleotide sequence ID" value="NZ_QXMN01000008.1"/>
</dbReference>